<reference evidence="2 3" key="1">
    <citation type="submission" date="2019-03" db="EMBL/GenBank/DDBJ databases">
        <title>Draft genome sequences of novel Actinobacteria.</title>
        <authorList>
            <person name="Sahin N."/>
            <person name="Ay H."/>
            <person name="Saygin H."/>
        </authorList>
    </citation>
    <scope>NUCLEOTIDE SEQUENCE [LARGE SCALE GENOMIC DNA]</scope>
    <source>
        <strain evidence="2 3">JCM 13523</strain>
    </source>
</reference>
<dbReference type="Gene3D" id="3.40.50.300">
    <property type="entry name" value="P-loop containing nucleotide triphosphate hydrolases"/>
    <property type="match status" value="1"/>
</dbReference>
<dbReference type="RefSeq" id="WP_132174409.1">
    <property type="nucleotide sequence ID" value="NZ_SMKX01000134.1"/>
</dbReference>
<evidence type="ECO:0000313" key="2">
    <source>
        <dbReference type="EMBL" id="TDD49082.1"/>
    </source>
</evidence>
<protein>
    <submittedName>
        <fullName evidence="2">Helix-turn-helix domain-containing protein</fullName>
    </submittedName>
</protein>
<dbReference type="SMART" id="SM00530">
    <property type="entry name" value="HTH_XRE"/>
    <property type="match status" value="1"/>
</dbReference>
<dbReference type="GO" id="GO:0003677">
    <property type="term" value="F:DNA binding"/>
    <property type="evidence" value="ECO:0007669"/>
    <property type="project" value="InterPro"/>
</dbReference>
<dbReference type="Gene3D" id="1.10.260.40">
    <property type="entry name" value="lambda repressor-like DNA-binding domains"/>
    <property type="match status" value="1"/>
</dbReference>
<dbReference type="SUPFAM" id="SSF47413">
    <property type="entry name" value="lambda repressor-like DNA-binding domains"/>
    <property type="match status" value="1"/>
</dbReference>
<dbReference type="OrthoDB" id="7628974at2"/>
<dbReference type="InterPro" id="IPR027417">
    <property type="entry name" value="P-loop_NTPase"/>
</dbReference>
<dbReference type="Proteomes" id="UP000295124">
    <property type="component" value="Unassembled WGS sequence"/>
</dbReference>
<evidence type="ECO:0000259" key="1">
    <source>
        <dbReference type="PROSITE" id="PS50943"/>
    </source>
</evidence>
<comment type="caution">
    <text evidence="2">The sequence shown here is derived from an EMBL/GenBank/DDBJ whole genome shotgun (WGS) entry which is preliminary data.</text>
</comment>
<dbReference type="SUPFAM" id="SSF52540">
    <property type="entry name" value="P-loop containing nucleoside triphosphate hydrolases"/>
    <property type="match status" value="1"/>
</dbReference>
<dbReference type="Pfam" id="PF13560">
    <property type="entry name" value="HTH_31"/>
    <property type="match status" value="1"/>
</dbReference>
<proteinExistence type="predicted"/>
<dbReference type="PROSITE" id="PS50943">
    <property type="entry name" value="HTH_CROC1"/>
    <property type="match status" value="1"/>
</dbReference>
<keyword evidence="3" id="KW-1185">Reference proteome</keyword>
<organism evidence="2 3">
    <name type="scientific">Kribbella antibiotica</name>
    <dbReference type="NCBI Taxonomy" id="190195"/>
    <lineage>
        <taxon>Bacteria</taxon>
        <taxon>Bacillati</taxon>
        <taxon>Actinomycetota</taxon>
        <taxon>Actinomycetes</taxon>
        <taxon>Propionibacteriales</taxon>
        <taxon>Kribbellaceae</taxon>
        <taxon>Kribbella</taxon>
    </lineage>
</organism>
<evidence type="ECO:0000313" key="3">
    <source>
        <dbReference type="Proteomes" id="UP000295124"/>
    </source>
</evidence>
<dbReference type="InterPro" id="IPR001387">
    <property type="entry name" value="Cro/C1-type_HTH"/>
</dbReference>
<dbReference type="InterPro" id="IPR010982">
    <property type="entry name" value="Lambda_DNA-bd_dom_sf"/>
</dbReference>
<dbReference type="PANTHER" id="PTHR47691">
    <property type="entry name" value="REGULATOR-RELATED"/>
    <property type="match status" value="1"/>
</dbReference>
<name>A0A4R4YZC0_9ACTN</name>
<sequence length="269" mass="28464">MDVGVETRSFGELLRRFRGAAQLTQTRLAERSGVGADTIRSLESGRRKSPREVTLQSLADALGLSRAERVTFAAAGADRTSVPHELPADVQDFTGRADEVRRLVYLLAVPGMIAITGPAGAGKTALAVHAARKVAFPAGEVFRRGALGPVVPAAGSLLVLDDVATTKQVPKATKVTIVVTSRQPVCEVATDRQIVLGALPVEDSVRLLHQLAGADRWQSDPAATQEIVELCGGLPTALRRAAARMVGRPSWSPADLRGWLQINRTAGTA</sequence>
<dbReference type="PANTHER" id="PTHR47691:SF3">
    <property type="entry name" value="HTH-TYPE TRANSCRIPTIONAL REGULATOR RV0890C-RELATED"/>
    <property type="match status" value="1"/>
</dbReference>
<dbReference type="CDD" id="cd00093">
    <property type="entry name" value="HTH_XRE"/>
    <property type="match status" value="1"/>
</dbReference>
<dbReference type="EMBL" id="SMKX01000134">
    <property type="protein sequence ID" value="TDD49082.1"/>
    <property type="molecule type" value="Genomic_DNA"/>
</dbReference>
<gene>
    <name evidence="2" type="ORF">E1263_32565</name>
</gene>
<dbReference type="GO" id="GO:0043531">
    <property type="term" value="F:ADP binding"/>
    <property type="evidence" value="ECO:0007669"/>
    <property type="project" value="InterPro"/>
</dbReference>
<accession>A0A4R4YZC0</accession>
<dbReference type="AlphaFoldDB" id="A0A4R4YZC0"/>
<feature type="domain" description="HTH cro/C1-type" evidence="1">
    <location>
        <begin position="14"/>
        <end position="69"/>
    </location>
</feature>